<name>A0A6A0A053_HAELA</name>
<organism evidence="2 3">
    <name type="scientific">Haematococcus lacustris</name>
    <name type="common">Green alga</name>
    <name type="synonym">Haematococcus pluvialis</name>
    <dbReference type="NCBI Taxonomy" id="44745"/>
    <lineage>
        <taxon>Eukaryota</taxon>
        <taxon>Viridiplantae</taxon>
        <taxon>Chlorophyta</taxon>
        <taxon>core chlorophytes</taxon>
        <taxon>Chlorophyceae</taxon>
        <taxon>CS clade</taxon>
        <taxon>Chlamydomonadales</taxon>
        <taxon>Haematococcaceae</taxon>
        <taxon>Haematococcus</taxon>
    </lineage>
</organism>
<protein>
    <submittedName>
        <fullName evidence="2">Uncharacterized protein</fullName>
    </submittedName>
</protein>
<dbReference type="GO" id="GO:0005858">
    <property type="term" value="C:axonemal dynein complex"/>
    <property type="evidence" value="ECO:0007669"/>
    <property type="project" value="InterPro"/>
</dbReference>
<evidence type="ECO:0000256" key="1">
    <source>
        <dbReference type="SAM" id="Coils"/>
    </source>
</evidence>
<accession>A0A6A0A053</accession>
<sequence>MTDLFDKRSKMEADFMERYLSTVEKYQGALEALRISDAEDYHILKIRLETDIQNLEQHLEAMRATYQLNTEKLEYNYRVLVERDHENQATINQQKRKISRQRDILSGLKARYAETERKHIEENMRLTDEYKRITEQFKDLQGKFRHFETVDTKKYAE</sequence>
<feature type="non-terminal residue" evidence="2">
    <location>
        <position position="1"/>
    </location>
</feature>
<proteinExistence type="predicted"/>
<dbReference type="Proteomes" id="UP000485058">
    <property type="component" value="Unassembled WGS sequence"/>
</dbReference>
<gene>
    <name evidence="2" type="ORF">HaLaN_22403</name>
</gene>
<feature type="non-terminal residue" evidence="2">
    <location>
        <position position="157"/>
    </location>
</feature>
<reference evidence="2 3" key="1">
    <citation type="submission" date="2020-02" db="EMBL/GenBank/DDBJ databases">
        <title>Draft genome sequence of Haematococcus lacustris strain NIES-144.</title>
        <authorList>
            <person name="Morimoto D."/>
            <person name="Nakagawa S."/>
            <person name="Yoshida T."/>
            <person name="Sawayama S."/>
        </authorList>
    </citation>
    <scope>NUCLEOTIDE SEQUENCE [LARGE SCALE GENOMIC DNA]</scope>
    <source>
        <strain evidence="2 3">NIES-144</strain>
    </source>
</reference>
<dbReference type="AlphaFoldDB" id="A0A6A0A053"/>
<dbReference type="EMBL" id="BLLF01002576">
    <property type="protein sequence ID" value="GFH24584.1"/>
    <property type="molecule type" value="Genomic_DNA"/>
</dbReference>
<dbReference type="InterPro" id="IPR039750">
    <property type="entry name" value="DRC1/DRC2"/>
</dbReference>
<dbReference type="GO" id="GO:0003352">
    <property type="term" value="P:regulation of cilium movement"/>
    <property type="evidence" value="ECO:0007669"/>
    <property type="project" value="TreeGrafter"/>
</dbReference>
<evidence type="ECO:0000313" key="2">
    <source>
        <dbReference type="EMBL" id="GFH24584.1"/>
    </source>
</evidence>
<feature type="coiled-coil region" evidence="1">
    <location>
        <begin position="45"/>
        <end position="72"/>
    </location>
</feature>
<dbReference type="PANTHER" id="PTHR21625:SF1">
    <property type="entry name" value="DYNEIN REGULATORY COMPLEX PROTEIN 1"/>
    <property type="match status" value="1"/>
</dbReference>
<dbReference type="PANTHER" id="PTHR21625">
    <property type="entry name" value="NYD-SP28 PROTEIN"/>
    <property type="match status" value="1"/>
</dbReference>
<keyword evidence="3" id="KW-1185">Reference proteome</keyword>
<evidence type="ECO:0000313" key="3">
    <source>
        <dbReference type="Proteomes" id="UP000485058"/>
    </source>
</evidence>
<comment type="caution">
    <text evidence="2">The sequence shown here is derived from an EMBL/GenBank/DDBJ whole genome shotgun (WGS) entry which is preliminary data.</text>
</comment>
<dbReference type="GO" id="GO:0070286">
    <property type="term" value="P:axonemal dynein complex assembly"/>
    <property type="evidence" value="ECO:0007669"/>
    <property type="project" value="InterPro"/>
</dbReference>
<keyword evidence="1" id="KW-0175">Coiled coil</keyword>
<dbReference type="GO" id="GO:0060285">
    <property type="term" value="P:cilium-dependent cell motility"/>
    <property type="evidence" value="ECO:0007669"/>
    <property type="project" value="TreeGrafter"/>
</dbReference>